<evidence type="ECO:0000313" key="8">
    <source>
        <dbReference type="Proteomes" id="UP001597249"/>
    </source>
</evidence>
<dbReference type="InterPro" id="IPR013749">
    <property type="entry name" value="PM/HMP-P_kinase-1"/>
</dbReference>
<keyword evidence="8" id="KW-1185">Reference proteome</keyword>
<dbReference type="SUPFAM" id="SSF53613">
    <property type="entry name" value="Ribokinase-like"/>
    <property type="match status" value="1"/>
</dbReference>
<dbReference type="Gene3D" id="3.40.1190.20">
    <property type="match status" value="1"/>
</dbReference>
<dbReference type="Pfam" id="PF08543">
    <property type="entry name" value="Phos_pyr_kin"/>
    <property type="match status" value="1"/>
</dbReference>
<dbReference type="Proteomes" id="UP001597249">
    <property type="component" value="Unassembled WGS sequence"/>
</dbReference>
<evidence type="ECO:0000313" key="7">
    <source>
        <dbReference type="EMBL" id="MFD1392476.1"/>
    </source>
</evidence>
<protein>
    <recommendedName>
        <fullName evidence="1">pyridoxal kinase</fullName>
        <ecNumber evidence="1">2.7.1.35</ecNumber>
    </recommendedName>
</protein>
<name>A0ABW4B7Z4_9LACO</name>
<comment type="caution">
    <text evidence="7">The sequence shown here is derived from an EMBL/GenBank/DDBJ whole genome shotgun (WGS) entry which is preliminary data.</text>
</comment>
<dbReference type="EMBL" id="JBHTMO010000005">
    <property type="protein sequence ID" value="MFD1392476.1"/>
    <property type="molecule type" value="Genomic_DNA"/>
</dbReference>
<sequence>MTQAQVIISEDLSGVGQVSLGVALPVLAALGFNCAVLPTAVLSTHTGGLGTPAVANLAAQIAPTLSHWQRLRLSPRGLLLGYLGQAALPVWQAALPAWREVKVRVIDPAMADGGHLYAGFDDHYVAGMRNLITQATVITPNATEAALLLGEPVAAAPVTAASAQALASRLAARFGVAVIVTGIALTDGTLGVAGQSAAGPAWLNRSRRMPGHFFGTGDLFAAVVCGALMQGTSLQAAATLGASMVARAIQHTDDGRLGLNFAAGLPWLMTRLKEESLHD</sequence>
<proteinExistence type="predicted"/>
<dbReference type="EC" id="2.7.1.35" evidence="1"/>
<dbReference type="InterPro" id="IPR004625">
    <property type="entry name" value="PyrdxlKinase"/>
</dbReference>
<keyword evidence="2" id="KW-0808">Transferase</keyword>
<evidence type="ECO:0000259" key="6">
    <source>
        <dbReference type="Pfam" id="PF08543"/>
    </source>
</evidence>
<keyword evidence="4 7" id="KW-0418">Kinase</keyword>
<evidence type="ECO:0000256" key="1">
    <source>
        <dbReference type="ARBA" id="ARBA00012104"/>
    </source>
</evidence>
<evidence type="ECO:0000256" key="3">
    <source>
        <dbReference type="ARBA" id="ARBA00022741"/>
    </source>
</evidence>
<accession>A0ABW4B7Z4</accession>
<keyword evidence="3" id="KW-0547">Nucleotide-binding</keyword>
<evidence type="ECO:0000256" key="4">
    <source>
        <dbReference type="ARBA" id="ARBA00022777"/>
    </source>
</evidence>
<dbReference type="PANTHER" id="PTHR10534:SF2">
    <property type="entry name" value="PYRIDOXAL KINASE"/>
    <property type="match status" value="1"/>
</dbReference>
<evidence type="ECO:0000256" key="2">
    <source>
        <dbReference type="ARBA" id="ARBA00022679"/>
    </source>
</evidence>
<organism evidence="7 8">
    <name type="scientific">Lacticaseibacillus jixianensis</name>
    <dbReference type="NCBI Taxonomy" id="2486012"/>
    <lineage>
        <taxon>Bacteria</taxon>
        <taxon>Bacillati</taxon>
        <taxon>Bacillota</taxon>
        <taxon>Bacilli</taxon>
        <taxon>Lactobacillales</taxon>
        <taxon>Lactobacillaceae</taxon>
        <taxon>Lacticaseibacillus</taxon>
    </lineage>
</organism>
<evidence type="ECO:0000256" key="5">
    <source>
        <dbReference type="ARBA" id="ARBA00022840"/>
    </source>
</evidence>
<dbReference type="InterPro" id="IPR029056">
    <property type="entry name" value="Ribokinase-like"/>
</dbReference>
<gene>
    <name evidence="7" type="ORF">ACFQ3L_02590</name>
</gene>
<dbReference type="GO" id="GO:0016301">
    <property type="term" value="F:kinase activity"/>
    <property type="evidence" value="ECO:0007669"/>
    <property type="project" value="UniProtKB-KW"/>
</dbReference>
<dbReference type="RefSeq" id="WP_125586671.1">
    <property type="nucleotide sequence ID" value="NZ_JBHTMO010000005.1"/>
</dbReference>
<reference evidence="8" key="1">
    <citation type="journal article" date="2019" name="Int. J. Syst. Evol. Microbiol.">
        <title>The Global Catalogue of Microorganisms (GCM) 10K type strain sequencing project: providing services to taxonomists for standard genome sequencing and annotation.</title>
        <authorList>
            <consortium name="The Broad Institute Genomics Platform"/>
            <consortium name="The Broad Institute Genome Sequencing Center for Infectious Disease"/>
            <person name="Wu L."/>
            <person name="Ma J."/>
        </authorList>
    </citation>
    <scope>NUCLEOTIDE SEQUENCE [LARGE SCALE GENOMIC DNA]</scope>
    <source>
        <strain evidence="8">CCM 8911</strain>
    </source>
</reference>
<keyword evidence="5" id="KW-0067">ATP-binding</keyword>
<dbReference type="PANTHER" id="PTHR10534">
    <property type="entry name" value="PYRIDOXAL KINASE"/>
    <property type="match status" value="1"/>
</dbReference>
<feature type="domain" description="Pyridoxamine kinase/Phosphomethylpyrimidine kinase" evidence="6">
    <location>
        <begin position="99"/>
        <end position="252"/>
    </location>
</feature>